<dbReference type="Gene3D" id="1.25.40.10">
    <property type="entry name" value="Tetratricopeptide repeat domain"/>
    <property type="match status" value="1"/>
</dbReference>
<evidence type="ECO:0008006" key="4">
    <source>
        <dbReference type="Google" id="ProtNLM"/>
    </source>
</evidence>
<organism evidence="3">
    <name type="scientific">uncultured Pyrinomonadaceae bacterium</name>
    <dbReference type="NCBI Taxonomy" id="2283094"/>
    <lineage>
        <taxon>Bacteria</taxon>
        <taxon>Pseudomonadati</taxon>
        <taxon>Acidobacteriota</taxon>
        <taxon>Blastocatellia</taxon>
        <taxon>Blastocatellales</taxon>
        <taxon>Pyrinomonadaceae</taxon>
        <taxon>environmental samples</taxon>
    </lineage>
</organism>
<proteinExistence type="predicted"/>
<protein>
    <recommendedName>
        <fullName evidence="4">Tetratricopeptide repeat-like domain-containing protein</fullName>
    </recommendedName>
</protein>
<feature type="transmembrane region" description="Helical" evidence="2">
    <location>
        <begin position="52"/>
        <end position="72"/>
    </location>
</feature>
<evidence type="ECO:0000313" key="3">
    <source>
        <dbReference type="EMBL" id="CAA9399511.1"/>
    </source>
</evidence>
<dbReference type="EMBL" id="CADCUR010000125">
    <property type="protein sequence ID" value="CAA9399511.1"/>
    <property type="molecule type" value="Genomic_DNA"/>
</dbReference>
<feature type="compositionally biased region" description="Basic and acidic residues" evidence="1">
    <location>
        <begin position="255"/>
        <end position="273"/>
    </location>
</feature>
<gene>
    <name evidence="3" type="ORF">AVDCRST_MAG74-1569</name>
</gene>
<keyword evidence="2" id="KW-0812">Transmembrane</keyword>
<dbReference type="InterPro" id="IPR011990">
    <property type="entry name" value="TPR-like_helical_dom_sf"/>
</dbReference>
<reference evidence="3" key="1">
    <citation type="submission" date="2020-02" db="EMBL/GenBank/DDBJ databases">
        <authorList>
            <person name="Meier V. D."/>
        </authorList>
    </citation>
    <scope>NUCLEOTIDE SEQUENCE</scope>
    <source>
        <strain evidence="3">AVDCRST_MAG74</strain>
    </source>
</reference>
<accession>A0A6J4NWL0</accession>
<feature type="region of interest" description="Disordered" evidence="1">
    <location>
        <begin position="242"/>
        <end position="284"/>
    </location>
</feature>
<sequence>MARKKRQVPEQFKAPVQTADKPRTVYQDEFQSGVNRRVEDFGRKFEGKGRNVLYGLAALAVLAVLIGIFFAWNRRSEAAAQAALGKAIETAQAQVSESPAPAGSTQKVFKTERDRAEAAIPEFQAVVDKFGGAVEEKAKYFIAVNRLKIDRAAGVSELEALAKSGGEVGTLSKFALAQTKTDDGKLDEAAAFYEELRNLSNPILAKDTINFELANIYQKQGKTAEAADIYYNIAKTASEAKGLDDKPVPMSQTAREAKDKLEEINPERAKEIIEPAPESPFGMQ</sequence>
<evidence type="ECO:0000256" key="2">
    <source>
        <dbReference type="SAM" id="Phobius"/>
    </source>
</evidence>
<name>A0A6J4NWL0_9BACT</name>
<keyword evidence="2" id="KW-1133">Transmembrane helix</keyword>
<keyword evidence="2" id="KW-0472">Membrane</keyword>
<evidence type="ECO:0000256" key="1">
    <source>
        <dbReference type="SAM" id="MobiDB-lite"/>
    </source>
</evidence>
<dbReference type="AlphaFoldDB" id="A0A6J4NWL0"/>